<dbReference type="InterPro" id="IPR003018">
    <property type="entry name" value="GAF"/>
</dbReference>
<comment type="caution">
    <text evidence="4">The sequence shown here is derived from an EMBL/GenBank/DDBJ whole genome shotgun (WGS) entry which is preliminary data.</text>
</comment>
<sequence>MFDMFRNRKVEPRTVPVPVPRDVEALEALVADLGNATDEHSALRITVDCMIREYGLGYGAAWTAGERGDLLIGYETGAVSDNLPGAASEMLKEAFRTGQAAYFNIDERTAPPSPRYQAAARAGMRGVILSPVLRGPAVVAVQEYFGAQPVEADAGRREKWAAISRIADMARFNAVAAADLAMSARDRSAVTEVVRKIGESNDSESALRAALDSVRTAFGWAYGSYWEIGEGEDVLKFRVESGSAGEEFRRVTLSASFARGVGLSGRAWRADDLVFVRDLSELTDCVRAPAAGRAGVRSGVCFPIRGAGGRVIGTMDFFTSEYLTLSEERAAALRNVGQLVSQRIGQVRAAEAVARKSRVLLETVSQLRTASETAMRVAAEAVAQASAMTEEVSALGGASTAIGDVIKIISSIADQTNLLALNATIEAARAGEVGRGFAVVAGEVKELARETAEATERVNTQVAALQANADTVAAGIATTSQIIGKIDLVQTEMNAVLEQQSAMATSLATDIS</sequence>
<dbReference type="SUPFAM" id="SSF55781">
    <property type="entry name" value="GAF domain-like"/>
    <property type="match status" value="1"/>
</dbReference>
<evidence type="ECO:0000259" key="3">
    <source>
        <dbReference type="PROSITE" id="PS50111"/>
    </source>
</evidence>
<dbReference type="InterPro" id="IPR029016">
    <property type="entry name" value="GAF-like_dom_sf"/>
</dbReference>
<protein>
    <recommendedName>
        <fullName evidence="3">Methyl-accepting transducer domain-containing protein</fullName>
    </recommendedName>
</protein>
<dbReference type="Pfam" id="PF00015">
    <property type="entry name" value="MCPsignal"/>
    <property type="match status" value="1"/>
</dbReference>
<dbReference type="EMBL" id="BOMS01000057">
    <property type="protein sequence ID" value="GIE68146.1"/>
    <property type="molecule type" value="Genomic_DNA"/>
</dbReference>
<dbReference type="Gene3D" id="3.30.450.40">
    <property type="match status" value="1"/>
</dbReference>
<evidence type="ECO:0000313" key="5">
    <source>
        <dbReference type="Proteomes" id="UP000624709"/>
    </source>
</evidence>
<dbReference type="SUPFAM" id="SSF58104">
    <property type="entry name" value="Methyl-accepting chemotaxis protein (MCP) signaling domain"/>
    <property type="match status" value="1"/>
</dbReference>
<dbReference type="InterPro" id="IPR004089">
    <property type="entry name" value="MCPsignal_dom"/>
</dbReference>
<keyword evidence="1 2" id="KW-0807">Transducer</keyword>
<accession>A0ABQ4BBS5</accession>
<evidence type="ECO:0000256" key="2">
    <source>
        <dbReference type="PROSITE-ProRule" id="PRU00284"/>
    </source>
</evidence>
<dbReference type="PANTHER" id="PTHR32089:SF112">
    <property type="entry name" value="LYSOZYME-LIKE PROTEIN-RELATED"/>
    <property type="match status" value="1"/>
</dbReference>
<evidence type="ECO:0000256" key="1">
    <source>
        <dbReference type="ARBA" id="ARBA00023224"/>
    </source>
</evidence>
<feature type="domain" description="Methyl-accepting transducer" evidence="3">
    <location>
        <begin position="327"/>
        <end position="512"/>
    </location>
</feature>
<organism evidence="4 5">
    <name type="scientific">Actinoplanes palleronii</name>
    <dbReference type="NCBI Taxonomy" id="113570"/>
    <lineage>
        <taxon>Bacteria</taxon>
        <taxon>Bacillati</taxon>
        <taxon>Actinomycetota</taxon>
        <taxon>Actinomycetes</taxon>
        <taxon>Micromonosporales</taxon>
        <taxon>Micromonosporaceae</taxon>
        <taxon>Actinoplanes</taxon>
    </lineage>
</organism>
<dbReference type="Pfam" id="PF13185">
    <property type="entry name" value="GAF_2"/>
    <property type="match status" value="1"/>
</dbReference>
<dbReference type="SMART" id="SM00065">
    <property type="entry name" value="GAF"/>
    <property type="match status" value="1"/>
</dbReference>
<keyword evidence="5" id="KW-1185">Reference proteome</keyword>
<reference evidence="4 5" key="1">
    <citation type="submission" date="2021-01" db="EMBL/GenBank/DDBJ databases">
        <title>Whole genome shotgun sequence of Actinoplanes palleronii NBRC 14916.</title>
        <authorList>
            <person name="Komaki H."/>
            <person name="Tamura T."/>
        </authorList>
    </citation>
    <scope>NUCLEOTIDE SEQUENCE [LARGE SCALE GENOMIC DNA]</scope>
    <source>
        <strain evidence="4 5">NBRC 14916</strain>
    </source>
</reference>
<dbReference type="PROSITE" id="PS50111">
    <property type="entry name" value="CHEMOTAXIS_TRANSDUC_2"/>
    <property type="match status" value="1"/>
</dbReference>
<name>A0ABQ4BBS5_9ACTN</name>
<proteinExistence type="predicted"/>
<dbReference type="PANTHER" id="PTHR32089">
    <property type="entry name" value="METHYL-ACCEPTING CHEMOTAXIS PROTEIN MCPB"/>
    <property type="match status" value="1"/>
</dbReference>
<dbReference type="Proteomes" id="UP000624709">
    <property type="component" value="Unassembled WGS sequence"/>
</dbReference>
<gene>
    <name evidence="4" type="ORF">Apa02nite_042540</name>
</gene>
<dbReference type="Gene3D" id="1.10.287.950">
    <property type="entry name" value="Methyl-accepting chemotaxis protein"/>
    <property type="match status" value="1"/>
</dbReference>
<dbReference type="SMART" id="SM00283">
    <property type="entry name" value="MA"/>
    <property type="match status" value="1"/>
</dbReference>
<evidence type="ECO:0000313" key="4">
    <source>
        <dbReference type="EMBL" id="GIE68146.1"/>
    </source>
</evidence>